<accession>D3A0P0</accession>
<sequence>MMLVISYFGLYAQAWVEKYVELIFWALGSDVFASSTKAGRLKRKPTCFLLCVYL</sequence>
<protein>
    <submittedName>
        <fullName evidence="1">Uncharacterized protein</fullName>
    </submittedName>
</protein>
<reference evidence="1 2" key="1">
    <citation type="submission" date="2009-10" db="EMBL/GenBank/DDBJ databases">
        <authorList>
            <person name="Weinstock G."/>
            <person name="Sodergren E."/>
            <person name="Clifton S."/>
            <person name="Fulton L."/>
            <person name="Fulton B."/>
            <person name="Courtney L."/>
            <person name="Fronick C."/>
            <person name="Harrison M."/>
            <person name="Strong C."/>
            <person name="Farmer C."/>
            <person name="Delahaunty K."/>
            <person name="Markovic C."/>
            <person name="Hall O."/>
            <person name="Minx P."/>
            <person name="Tomlinson C."/>
            <person name="Mitreva M."/>
            <person name="Nelson J."/>
            <person name="Hou S."/>
            <person name="Wollam A."/>
            <person name="Pepin K.H."/>
            <person name="Johnson M."/>
            <person name="Bhonagiri V."/>
            <person name="Nash W.E."/>
            <person name="Warren W."/>
            <person name="Chinwalla A."/>
            <person name="Mardis E.R."/>
            <person name="Wilson R.K."/>
        </authorList>
    </citation>
    <scope>NUCLEOTIDE SEQUENCE [LARGE SCALE GENOMIC DNA]</scope>
    <source>
        <strain evidence="2">ATCC 25996 / DSM 4631 / NCTC 10774 / M26</strain>
    </source>
</reference>
<evidence type="ECO:0000313" key="1">
    <source>
        <dbReference type="EMBL" id="EFC87092.1"/>
    </source>
</evidence>
<evidence type="ECO:0000313" key="2">
    <source>
        <dbReference type="Proteomes" id="UP000003344"/>
    </source>
</evidence>
<proteinExistence type="predicted"/>
<gene>
    <name evidence="1" type="ORF">NEIMUCOT_06476</name>
</gene>
<dbReference type="Proteomes" id="UP000003344">
    <property type="component" value="Unassembled WGS sequence"/>
</dbReference>
<organism evidence="1 2">
    <name type="scientific">Neisseria mucosa (strain ATCC 25996 / DSM 4631 / NCTC 10774 / M26)</name>
    <dbReference type="NCBI Taxonomy" id="546266"/>
    <lineage>
        <taxon>Bacteria</taxon>
        <taxon>Pseudomonadati</taxon>
        <taxon>Pseudomonadota</taxon>
        <taxon>Betaproteobacteria</taxon>
        <taxon>Neisseriales</taxon>
        <taxon>Neisseriaceae</taxon>
        <taxon>Neisseria</taxon>
    </lineage>
</organism>
<dbReference type="EMBL" id="ACDX02000031">
    <property type="protein sequence ID" value="EFC87092.1"/>
    <property type="molecule type" value="Genomic_DNA"/>
</dbReference>
<name>D3A0P0_NEIM2</name>
<dbReference type="AlphaFoldDB" id="D3A0P0"/>
<comment type="caution">
    <text evidence="1">The sequence shown here is derived from an EMBL/GenBank/DDBJ whole genome shotgun (WGS) entry which is preliminary data.</text>
</comment>